<protein>
    <submittedName>
        <fullName evidence="6">Membrane-bound lytic murein transglycosylase F</fullName>
    </submittedName>
</protein>
<evidence type="ECO:0000313" key="7">
    <source>
        <dbReference type="Proteomes" id="UP000604737"/>
    </source>
</evidence>
<evidence type="ECO:0000313" key="6">
    <source>
        <dbReference type="EMBL" id="GHD68663.1"/>
    </source>
</evidence>
<dbReference type="Pfam" id="PF01464">
    <property type="entry name" value="SLT"/>
    <property type="match status" value="1"/>
</dbReference>
<dbReference type="CDD" id="cd13403">
    <property type="entry name" value="MLTF-like"/>
    <property type="match status" value="1"/>
</dbReference>
<keyword evidence="4" id="KW-0472">Membrane</keyword>
<dbReference type="InterPro" id="IPR023346">
    <property type="entry name" value="Lysozyme-like_dom_sf"/>
</dbReference>
<dbReference type="InterPro" id="IPR008258">
    <property type="entry name" value="Transglycosylase_SLT_dom_1"/>
</dbReference>
<sequence>MPANTAHQAPPWTESRELVVLVQNGPTTFYVDAEGHYAGLEYDLVTRFASENGLKVRFVVEPNYAKLFERLQRNEAHLAVGVHQTTDESGIRFGPTYQSVRPVLVYRNDRSEQSAINAIMSGAATVETMPQYVQGLDQLKTKSPSLTWRVAEAGDSEELVEAVAQRKIDYAIVGSQVAELAQKYYPQVAISEKSGDPQQLAWAMRDDDGELQTKLTQFFAEVRADKSLAKLTDRYYGHVDRIAPPDSVAFLSKRTSVLPKYQNWFKKAEAETEIDWRLLAALAYQESHWDPNAVSPFGVRGLMMLTTDTAQRMGVDRLNPQQSILGGARYLALLRDGLDDAVAEPDRTWLALAAYNVGLGHLLDARELARRQGKNPDSWADVKTTLPLLRDPKYYNTVRFGYARGGEPVAYVETLRSFYDILVRFEAPATPAEPRLAANVEVQNPANRILQINNRVARAKTKPVMTAAL</sequence>
<evidence type="ECO:0000256" key="1">
    <source>
        <dbReference type="ARBA" id="ARBA00004339"/>
    </source>
</evidence>
<keyword evidence="7" id="KW-1185">Reference proteome</keyword>
<dbReference type="InterPro" id="IPR000189">
    <property type="entry name" value="Transglyc_AS"/>
</dbReference>
<dbReference type="NCBIfam" id="NF008112">
    <property type="entry name" value="PRK10859.1"/>
    <property type="match status" value="1"/>
</dbReference>
<dbReference type="EMBL" id="BMYO01000010">
    <property type="protein sequence ID" value="GHD68663.1"/>
    <property type="molecule type" value="Genomic_DNA"/>
</dbReference>
<dbReference type="Gene3D" id="3.40.190.10">
    <property type="entry name" value="Periplasmic binding protein-like II"/>
    <property type="match status" value="2"/>
</dbReference>
<keyword evidence="4" id="KW-0998">Cell outer membrane</keyword>
<dbReference type="Pfam" id="PF00497">
    <property type="entry name" value="SBP_bac_3"/>
    <property type="match status" value="1"/>
</dbReference>
<comment type="similarity">
    <text evidence="2">Belongs to the transglycosylase Slt family.</text>
</comment>
<accession>A0ABQ3H6N5</accession>
<evidence type="ECO:0000259" key="5">
    <source>
        <dbReference type="SMART" id="SM00062"/>
    </source>
</evidence>
<reference evidence="7" key="1">
    <citation type="journal article" date="2019" name="Int. J. Syst. Evol. Microbiol.">
        <title>The Global Catalogue of Microorganisms (GCM) 10K type strain sequencing project: providing services to taxonomists for standard genome sequencing and annotation.</title>
        <authorList>
            <consortium name="The Broad Institute Genomics Platform"/>
            <consortium name="The Broad Institute Genome Sequencing Center for Infectious Disease"/>
            <person name="Wu L."/>
            <person name="Ma J."/>
        </authorList>
    </citation>
    <scope>NUCLEOTIDE SEQUENCE [LARGE SCALE GENOMIC DNA]</scope>
    <source>
        <strain evidence="7">KCTC 23701</strain>
    </source>
</reference>
<dbReference type="SMART" id="SM00062">
    <property type="entry name" value="PBPb"/>
    <property type="match status" value="1"/>
</dbReference>
<organism evidence="6 7">
    <name type="scientific">Jeongeupia chitinilytica</name>
    <dbReference type="NCBI Taxonomy" id="1041641"/>
    <lineage>
        <taxon>Bacteria</taxon>
        <taxon>Pseudomonadati</taxon>
        <taxon>Pseudomonadota</taxon>
        <taxon>Betaproteobacteria</taxon>
        <taxon>Neisseriales</taxon>
        <taxon>Chitinibacteraceae</taxon>
        <taxon>Jeongeupia</taxon>
    </lineage>
</organism>
<evidence type="ECO:0000256" key="4">
    <source>
        <dbReference type="ARBA" id="ARBA00023237"/>
    </source>
</evidence>
<dbReference type="PANTHER" id="PTHR35936">
    <property type="entry name" value="MEMBRANE-BOUND LYTIC MUREIN TRANSGLYCOSYLASE F"/>
    <property type="match status" value="1"/>
</dbReference>
<dbReference type="PANTHER" id="PTHR35936:SF32">
    <property type="entry name" value="MEMBRANE-BOUND LYTIC MUREIN TRANSGLYCOSYLASE F"/>
    <property type="match status" value="1"/>
</dbReference>
<gene>
    <name evidence="6" type="primary">mltF</name>
    <name evidence="6" type="ORF">GCM10007350_34410</name>
</gene>
<comment type="subcellular location">
    <subcellularLocation>
        <location evidence="1">Cell outer membrane</location>
        <topology evidence="1">Peripheral membrane protein</topology>
    </subcellularLocation>
</comment>
<dbReference type="CDD" id="cd01009">
    <property type="entry name" value="PBP2_YfhD_N"/>
    <property type="match status" value="1"/>
</dbReference>
<dbReference type="SUPFAM" id="SSF53955">
    <property type="entry name" value="Lysozyme-like"/>
    <property type="match status" value="1"/>
</dbReference>
<evidence type="ECO:0000256" key="3">
    <source>
        <dbReference type="ARBA" id="ARBA00022729"/>
    </source>
</evidence>
<dbReference type="PROSITE" id="PS00922">
    <property type="entry name" value="TRANSGLYCOSYLASE"/>
    <property type="match status" value="1"/>
</dbReference>
<feature type="domain" description="Solute-binding protein family 3/N-terminal" evidence="5">
    <location>
        <begin position="17"/>
        <end position="239"/>
    </location>
</feature>
<keyword evidence="3" id="KW-0732">Signal</keyword>
<dbReference type="SUPFAM" id="SSF53850">
    <property type="entry name" value="Periplasmic binding protein-like II"/>
    <property type="match status" value="1"/>
</dbReference>
<dbReference type="Proteomes" id="UP000604737">
    <property type="component" value="Unassembled WGS sequence"/>
</dbReference>
<evidence type="ECO:0000256" key="2">
    <source>
        <dbReference type="ARBA" id="ARBA00007734"/>
    </source>
</evidence>
<comment type="caution">
    <text evidence="6">The sequence shown here is derived from an EMBL/GenBank/DDBJ whole genome shotgun (WGS) entry which is preliminary data.</text>
</comment>
<proteinExistence type="inferred from homology"/>
<name>A0ABQ3H6N5_9NEIS</name>
<dbReference type="InterPro" id="IPR001638">
    <property type="entry name" value="Solute-binding_3/MltF_N"/>
</dbReference>
<dbReference type="Gene3D" id="1.10.530.10">
    <property type="match status" value="1"/>
</dbReference>